<keyword evidence="1" id="KW-0378">Hydrolase</keyword>
<dbReference type="SUPFAM" id="SSF51206">
    <property type="entry name" value="cAMP-binding domain-like"/>
    <property type="match status" value="2"/>
</dbReference>
<dbReference type="EMBL" id="CAMXCT020003808">
    <property type="protein sequence ID" value="CAL1159741.1"/>
    <property type="molecule type" value="Genomic_DNA"/>
</dbReference>
<proteinExistence type="predicted"/>
<dbReference type="CDD" id="cd00038">
    <property type="entry name" value="CAP_ED"/>
    <property type="match status" value="2"/>
</dbReference>
<feature type="domain" description="Helicase C-terminal" evidence="4">
    <location>
        <begin position="148"/>
        <end position="302"/>
    </location>
</feature>
<dbReference type="OrthoDB" id="2688910at2759"/>
<evidence type="ECO:0000256" key="1">
    <source>
        <dbReference type="ARBA" id="ARBA00022801"/>
    </source>
</evidence>
<feature type="domain" description="Cyclic nucleotide-binding" evidence="3">
    <location>
        <begin position="326"/>
        <end position="389"/>
    </location>
</feature>
<gene>
    <name evidence="5" type="ORF">C1SCF055_LOCUS32010</name>
</gene>
<feature type="compositionally biased region" description="Basic and acidic residues" evidence="2">
    <location>
        <begin position="384"/>
        <end position="400"/>
    </location>
</feature>
<feature type="compositionally biased region" description="Low complexity" evidence="2">
    <location>
        <begin position="945"/>
        <end position="958"/>
    </location>
</feature>
<reference evidence="5" key="1">
    <citation type="submission" date="2022-10" db="EMBL/GenBank/DDBJ databases">
        <authorList>
            <person name="Chen Y."/>
            <person name="Dougan E. K."/>
            <person name="Chan C."/>
            <person name="Rhodes N."/>
            <person name="Thang M."/>
        </authorList>
    </citation>
    <scope>NUCLEOTIDE SEQUENCE</scope>
</reference>
<evidence type="ECO:0000313" key="7">
    <source>
        <dbReference type="Proteomes" id="UP001152797"/>
    </source>
</evidence>
<evidence type="ECO:0000313" key="6">
    <source>
        <dbReference type="EMBL" id="CAL4793678.1"/>
    </source>
</evidence>
<accession>A0A9P1D9R8</accession>
<dbReference type="InterPro" id="IPR027417">
    <property type="entry name" value="P-loop_NTPase"/>
</dbReference>
<dbReference type="PROSITE" id="PS00889">
    <property type="entry name" value="CNMP_BINDING_2"/>
    <property type="match status" value="1"/>
</dbReference>
<feature type="domain" description="Cyclic nucleotide-binding" evidence="3">
    <location>
        <begin position="663"/>
        <end position="724"/>
    </location>
</feature>
<dbReference type="Pfam" id="PF00271">
    <property type="entry name" value="Helicase_C"/>
    <property type="match status" value="1"/>
</dbReference>
<feature type="compositionally biased region" description="Basic and acidic residues" evidence="2">
    <location>
        <begin position="572"/>
        <end position="593"/>
    </location>
</feature>
<comment type="caution">
    <text evidence="5">The sequence shown here is derived from an EMBL/GenBank/DDBJ whole genome shotgun (WGS) entry which is preliminary data.</text>
</comment>
<dbReference type="Pfam" id="PF00027">
    <property type="entry name" value="cNMP_binding"/>
    <property type="match status" value="1"/>
</dbReference>
<dbReference type="PANTHER" id="PTHR10799">
    <property type="entry name" value="SNF2/RAD54 HELICASE FAMILY"/>
    <property type="match status" value="1"/>
</dbReference>
<feature type="compositionally biased region" description="Basic and acidic residues" evidence="2">
    <location>
        <begin position="626"/>
        <end position="641"/>
    </location>
</feature>
<dbReference type="CDD" id="cd18793">
    <property type="entry name" value="SF2_C_SNF"/>
    <property type="match status" value="1"/>
</dbReference>
<feature type="compositionally biased region" description="Polar residues" evidence="2">
    <location>
        <begin position="616"/>
        <end position="625"/>
    </location>
</feature>
<dbReference type="Gene3D" id="2.60.120.10">
    <property type="entry name" value="Jelly Rolls"/>
    <property type="match status" value="3"/>
</dbReference>
<feature type="compositionally biased region" description="Basic and acidic residues" evidence="2">
    <location>
        <begin position="534"/>
        <end position="560"/>
    </location>
</feature>
<reference evidence="6 7" key="2">
    <citation type="submission" date="2024-05" db="EMBL/GenBank/DDBJ databases">
        <authorList>
            <person name="Chen Y."/>
            <person name="Shah S."/>
            <person name="Dougan E. K."/>
            <person name="Thang M."/>
            <person name="Chan C."/>
        </authorList>
    </citation>
    <scope>NUCLEOTIDE SEQUENCE [LARGE SCALE GENOMIC DNA]</scope>
</reference>
<evidence type="ECO:0000259" key="4">
    <source>
        <dbReference type="PROSITE" id="PS51194"/>
    </source>
</evidence>
<dbReference type="InterPro" id="IPR049730">
    <property type="entry name" value="SNF2/RAD54-like_C"/>
</dbReference>
<dbReference type="SMART" id="SM00490">
    <property type="entry name" value="HELICc"/>
    <property type="match status" value="1"/>
</dbReference>
<feature type="compositionally biased region" description="Low complexity" evidence="2">
    <location>
        <begin position="594"/>
        <end position="605"/>
    </location>
</feature>
<dbReference type="PROSITE" id="PS50042">
    <property type="entry name" value="CNMP_BINDING_3"/>
    <property type="match status" value="2"/>
</dbReference>
<sequence length="1140" mass="126449">MWIGQPVSLVVTHPGDKATDLFLKAFVGGYAQIGGVATLAVRIADMIKTTAVTSIVSSLAANPSRVNLDNAIDTILRSGKINEISSSKRWTPKSIWYWLTGKKTIATLTLKTKYDRQYNPPMVKFQCVKNEHPGKYGTRDRPAYVAMLGEQGLRQVRISRSHPPKIFAQMTSSLDLLEKLLQRLGLIFTRIDGSKSLRQRSLAIAAFTQEAVPVMLLTTRAGGLGLNLQVADTVILFDSDWNPQAQMLQTFRHPTEHIELGRQGDKSQRTFADRIAASPCPRYLGRSSNHLGPGPVPETRLSRPVAPAASRFDTTSLDATVSFRFFLDAATTTNGPSIAQCVDDGSFSTAGEGLKCEQDTVLFRQGDPPGSCYVILEGSVGIHVKPDEETHPDVDSREGTPRAGPPLRESRRSSEGPLTDALSDSSEDSLSLTNSLPRKESESRRSSAARSDLNSSKEFPSRRSSLKGSKNREAKDGRRQSYESSHFEDDATSRRTSIEWCDSKGSVDLYDSIQEEQGTDGPPSRRSSQSLRRCSTESRFSEQEERQDSKKSLREEDLHGSRRSSQQSLRRSSTESRFSERQDSKKLNREGRSGSKSSLGRSRSGLVINIPEDQESTAQLSNKSSNESRRLPHDQSEGEPIMRSRTHEGFSWYHPKSHLGAQVVRLSRGQLFGELALLGDQPRAASARCLEDSQLLVISRQDFDSLLKSDLGKQKDETTGFLRRHVPGMSDLPEQSRFGKPHASYYFKQQSVPKGFVFIKQGEKTSERFWVLRKGVVEFWHVDPGQVVPDDSGVSRPSSSAAKRRGRQSTRGRRIALLVEGGLFSTVPTNDPEPFTVIAQSLCEVFCVSKSDFMRLPYRVICAVQDHLMAAAMWRLTRCIDGRTFLQPQKEVKEAAPLQETKRKVLAELLHCDVNAERRGPESTALRLLQEGMKQKAATGAELRASSPTSPTTAGSPSPERRPQPTRPSSAVAKFYKLKSSYVNIGLRRSDGTVRTVTRAMSASQLARRSEPKGKDAASVLVLVRHVDFESTRQSTEKGEESFPAGLPRRAHGKDMEGKDAKDAKDAKAIQFAALDRGLLERNGRKLEMERKVIRAGNFSQAVGICWARNCFCSRDTGDTSCAEFHCWSSLIYHFRAAEC</sequence>
<dbReference type="InterPro" id="IPR000595">
    <property type="entry name" value="cNMP-bd_dom"/>
</dbReference>
<feature type="compositionally biased region" description="Basic and acidic residues" evidence="2">
    <location>
        <begin position="1053"/>
        <end position="1062"/>
    </location>
</feature>
<dbReference type="InterPro" id="IPR018490">
    <property type="entry name" value="cNMP-bd_dom_sf"/>
</dbReference>
<dbReference type="InterPro" id="IPR018488">
    <property type="entry name" value="cNMP-bd_CS"/>
</dbReference>
<name>A0A9P1D9R8_9DINO</name>
<feature type="region of interest" description="Disordered" evidence="2">
    <location>
        <begin position="937"/>
        <end position="971"/>
    </location>
</feature>
<feature type="compositionally biased region" description="Basic and acidic residues" evidence="2">
    <location>
        <begin position="470"/>
        <end position="497"/>
    </location>
</feature>
<evidence type="ECO:0000259" key="3">
    <source>
        <dbReference type="PROSITE" id="PS50042"/>
    </source>
</evidence>
<feature type="region of interest" description="Disordered" evidence="2">
    <location>
        <begin position="1033"/>
        <end position="1062"/>
    </location>
</feature>
<dbReference type="InterPro" id="IPR001650">
    <property type="entry name" value="Helicase_C-like"/>
</dbReference>
<dbReference type="GO" id="GO:0016787">
    <property type="term" value="F:hydrolase activity"/>
    <property type="evidence" value="ECO:0007669"/>
    <property type="project" value="UniProtKB-KW"/>
</dbReference>
<keyword evidence="7" id="KW-1185">Reference proteome</keyword>
<dbReference type="Gene3D" id="3.40.50.300">
    <property type="entry name" value="P-loop containing nucleotide triphosphate hydrolases"/>
    <property type="match status" value="1"/>
</dbReference>
<protein>
    <submittedName>
        <fullName evidence="6">Cyclic nucleotide-binding domain-containing protein</fullName>
    </submittedName>
</protein>
<dbReference type="PROSITE" id="PS51194">
    <property type="entry name" value="HELICASE_CTER"/>
    <property type="match status" value="1"/>
</dbReference>
<evidence type="ECO:0000313" key="5">
    <source>
        <dbReference type="EMBL" id="CAI4006366.1"/>
    </source>
</evidence>
<dbReference type="InterPro" id="IPR014710">
    <property type="entry name" value="RmlC-like_jellyroll"/>
</dbReference>
<dbReference type="Proteomes" id="UP001152797">
    <property type="component" value="Unassembled WGS sequence"/>
</dbReference>
<feature type="compositionally biased region" description="Low complexity" evidence="2">
    <location>
        <begin position="446"/>
        <end position="457"/>
    </location>
</feature>
<evidence type="ECO:0000256" key="2">
    <source>
        <dbReference type="SAM" id="MobiDB-lite"/>
    </source>
</evidence>
<feature type="region of interest" description="Disordered" evidence="2">
    <location>
        <begin position="790"/>
        <end position="809"/>
    </location>
</feature>
<feature type="compositionally biased region" description="Low complexity" evidence="2">
    <location>
        <begin position="418"/>
        <end position="436"/>
    </location>
</feature>
<dbReference type="EMBL" id="CAMXCT010003808">
    <property type="protein sequence ID" value="CAI4006366.1"/>
    <property type="molecule type" value="Genomic_DNA"/>
</dbReference>
<dbReference type="AlphaFoldDB" id="A0A9P1D9R8"/>
<dbReference type="SUPFAM" id="SSF52540">
    <property type="entry name" value="P-loop containing nucleoside triphosphate hydrolases"/>
    <property type="match status" value="1"/>
</dbReference>
<dbReference type="EMBL" id="CAMXCT030003808">
    <property type="protein sequence ID" value="CAL4793678.1"/>
    <property type="molecule type" value="Genomic_DNA"/>
</dbReference>
<organism evidence="5">
    <name type="scientific">Cladocopium goreaui</name>
    <dbReference type="NCBI Taxonomy" id="2562237"/>
    <lineage>
        <taxon>Eukaryota</taxon>
        <taxon>Sar</taxon>
        <taxon>Alveolata</taxon>
        <taxon>Dinophyceae</taxon>
        <taxon>Suessiales</taxon>
        <taxon>Symbiodiniaceae</taxon>
        <taxon>Cladocopium</taxon>
    </lineage>
</organism>
<feature type="compositionally biased region" description="Low complexity" evidence="2">
    <location>
        <begin position="524"/>
        <end position="533"/>
    </location>
</feature>
<feature type="region of interest" description="Disordered" evidence="2">
    <location>
        <begin position="384"/>
        <end position="641"/>
    </location>
</feature>